<organism evidence="6 7">
    <name type="scientific">Halogranum rubrum</name>
    <dbReference type="NCBI Taxonomy" id="553466"/>
    <lineage>
        <taxon>Archaea</taxon>
        <taxon>Methanobacteriati</taxon>
        <taxon>Methanobacteriota</taxon>
        <taxon>Stenosarchaea group</taxon>
        <taxon>Halobacteria</taxon>
        <taxon>Halobacteriales</taxon>
        <taxon>Haloferacaceae</taxon>
    </lineage>
</organism>
<dbReference type="InterPro" id="IPR050129">
    <property type="entry name" value="Zn_alcohol_dh"/>
</dbReference>
<dbReference type="PANTHER" id="PTHR43401:SF2">
    <property type="entry name" value="L-THREONINE 3-DEHYDROGENASE"/>
    <property type="match status" value="1"/>
</dbReference>
<keyword evidence="2 4" id="KW-0862">Zinc</keyword>
<dbReference type="InterPro" id="IPR020843">
    <property type="entry name" value="ER"/>
</dbReference>
<dbReference type="EMBL" id="FOTC01000001">
    <property type="protein sequence ID" value="SFK89301.1"/>
    <property type="molecule type" value="Genomic_DNA"/>
</dbReference>
<evidence type="ECO:0000259" key="5">
    <source>
        <dbReference type="SMART" id="SM00829"/>
    </source>
</evidence>
<dbReference type="SUPFAM" id="SSF51735">
    <property type="entry name" value="NAD(P)-binding Rossmann-fold domains"/>
    <property type="match status" value="1"/>
</dbReference>
<dbReference type="Pfam" id="PF08240">
    <property type="entry name" value="ADH_N"/>
    <property type="match status" value="1"/>
</dbReference>
<dbReference type="Pfam" id="PF00107">
    <property type="entry name" value="ADH_zinc_N"/>
    <property type="match status" value="1"/>
</dbReference>
<evidence type="ECO:0000313" key="7">
    <source>
        <dbReference type="Proteomes" id="UP000199607"/>
    </source>
</evidence>
<dbReference type="InterPro" id="IPR002328">
    <property type="entry name" value="ADH_Zn_CS"/>
</dbReference>
<dbReference type="Proteomes" id="UP000199607">
    <property type="component" value="Unassembled WGS sequence"/>
</dbReference>
<dbReference type="PANTHER" id="PTHR43401">
    <property type="entry name" value="L-THREONINE 3-DEHYDROGENASE"/>
    <property type="match status" value="1"/>
</dbReference>
<dbReference type="GO" id="GO:0044281">
    <property type="term" value="P:small molecule metabolic process"/>
    <property type="evidence" value="ECO:0007669"/>
    <property type="project" value="UniProtKB-ARBA"/>
</dbReference>
<dbReference type="GO" id="GO:0016616">
    <property type="term" value="F:oxidoreductase activity, acting on the CH-OH group of donors, NAD or NADP as acceptor"/>
    <property type="evidence" value="ECO:0007669"/>
    <property type="project" value="UniProtKB-ARBA"/>
</dbReference>
<dbReference type="GO" id="GO:0051262">
    <property type="term" value="P:protein tetramerization"/>
    <property type="evidence" value="ECO:0007669"/>
    <property type="project" value="UniProtKB-ARBA"/>
</dbReference>
<dbReference type="InterPro" id="IPR013154">
    <property type="entry name" value="ADH-like_N"/>
</dbReference>
<gene>
    <name evidence="6" type="ORF">SAMN04487950_1694</name>
</gene>
<dbReference type="GO" id="GO:0008270">
    <property type="term" value="F:zinc ion binding"/>
    <property type="evidence" value="ECO:0007669"/>
    <property type="project" value="InterPro"/>
</dbReference>
<reference evidence="7" key="1">
    <citation type="submission" date="2016-10" db="EMBL/GenBank/DDBJ databases">
        <authorList>
            <person name="Varghese N."/>
            <person name="Submissions S."/>
        </authorList>
    </citation>
    <scope>NUCLEOTIDE SEQUENCE [LARGE SCALE GENOMIC DNA]</scope>
    <source>
        <strain evidence="7">CGMCC 1.7738</strain>
    </source>
</reference>
<keyword evidence="3" id="KW-0560">Oxidoreductase</keyword>
<comment type="cofactor">
    <cofactor evidence="4">
        <name>Zn(2+)</name>
        <dbReference type="ChEBI" id="CHEBI:29105"/>
    </cofactor>
</comment>
<dbReference type="SUPFAM" id="SSF50129">
    <property type="entry name" value="GroES-like"/>
    <property type="match status" value="1"/>
</dbReference>
<evidence type="ECO:0000256" key="2">
    <source>
        <dbReference type="ARBA" id="ARBA00022833"/>
    </source>
</evidence>
<evidence type="ECO:0000256" key="4">
    <source>
        <dbReference type="RuleBase" id="RU361277"/>
    </source>
</evidence>
<dbReference type="InterPro" id="IPR011032">
    <property type="entry name" value="GroES-like_sf"/>
</dbReference>
<dbReference type="PROSITE" id="PS00059">
    <property type="entry name" value="ADH_ZINC"/>
    <property type="match status" value="1"/>
</dbReference>
<keyword evidence="1 4" id="KW-0479">Metal-binding</keyword>
<dbReference type="STRING" id="553466.SAMN04487950_1694"/>
<dbReference type="GO" id="GO:0030554">
    <property type="term" value="F:adenyl nucleotide binding"/>
    <property type="evidence" value="ECO:0007669"/>
    <property type="project" value="UniProtKB-ARBA"/>
</dbReference>
<dbReference type="InterPro" id="IPR013149">
    <property type="entry name" value="ADH-like_C"/>
</dbReference>
<dbReference type="GO" id="GO:0043168">
    <property type="term" value="F:anion binding"/>
    <property type="evidence" value="ECO:0007669"/>
    <property type="project" value="UniProtKB-ARBA"/>
</dbReference>
<dbReference type="Gene3D" id="3.90.180.10">
    <property type="entry name" value="Medium-chain alcohol dehydrogenases, catalytic domain"/>
    <property type="match status" value="1"/>
</dbReference>
<evidence type="ECO:0000256" key="1">
    <source>
        <dbReference type="ARBA" id="ARBA00022723"/>
    </source>
</evidence>
<name>A0A1I4DBI0_9EURY</name>
<dbReference type="AlphaFoldDB" id="A0A1I4DBI0"/>
<accession>A0A1I4DBI0</accession>
<dbReference type="SMART" id="SM00829">
    <property type="entry name" value="PKS_ER"/>
    <property type="match status" value="1"/>
</dbReference>
<dbReference type="InterPro" id="IPR036291">
    <property type="entry name" value="NAD(P)-bd_dom_sf"/>
</dbReference>
<protein>
    <submittedName>
        <fullName evidence="6">NADPH2:quinone reductase</fullName>
    </submittedName>
</protein>
<keyword evidence="7" id="KW-1185">Reference proteome</keyword>
<comment type="similarity">
    <text evidence="4">Belongs to the zinc-containing alcohol dehydrogenase family.</text>
</comment>
<feature type="domain" description="Enoyl reductase (ER)" evidence="5">
    <location>
        <begin position="37"/>
        <end position="369"/>
    </location>
</feature>
<evidence type="ECO:0000256" key="3">
    <source>
        <dbReference type="ARBA" id="ARBA00023002"/>
    </source>
</evidence>
<proteinExistence type="inferred from homology"/>
<evidence type="ECO:0000313" key="6">
    <source>
        <dbReference type="EMBL" id="SFK89301.1"/>
    </source>
</evidence>
<sequence>MCGSGHNCYSSASTVIKIGYIRHCVPQTDAVVLDEWGGELTTDSIDLPNPGPGEALVDVRACGVTRTIENAIQGGLSDDPAFTPRVPGHEFAGVVEAVGPGVDSVEPGDRVLCYFYLTCGTCDACRRGDTAQCADFGGWLGVHRDGAYAERTVVPASNLLPLPDEASFEMGAIAADGLATPLHVCNRTAVDDTDTVLVVGAGGRVGVHLSQLAARRGARVLAADVDEDRLAHVDAATPESVTPVDARDDDFTGTLRELSEGAGPSVVVDTVGDLDTLSDAWEALAMGGQVVSLTTHHDRTFDPPMKEFVVKEASFLGSRYATKDEVVRAARLLADGRISPVVTDRVSLDEVPALHERIRRGDHHGMAILEP</sequence>